<dbReference type="EMBL" id="LR899013">
    <property type="protein sequence ID" value="CAD7089705.1"/>
    <property type="molecule type" value="Genomic_DNA"/>
</dbReference>
<feature type="region of interest" description="Disordered" evidence="3">
    <location>
        <begin position="1"/>
        <end position="23"/>
    </location>
</feature>
<evidence type="ECO:0000259" key="4">
    <source>
        <dbReference type="PROSITE" id="PS50102"/>
    </source>
</evidence>
<dbReference type="SMART" id="SM00360">
    <property type="entry name" value="RRM"/>
    <property type="match status" value="3"/>
</dbReference>
<dbReference type="InterPro" id="IPR035979">
    <property type="entry name" value="RBD_domain_sf"/>
</dbReference>
<dbReference type="PROSITE" id="PS50102">
    <property type="entry name" value="RRM"/>
    <property type="match status" value="3"/>
</dbReference>
<gene>
    <name evidence="5" type="ORF">HERILL_LOCUS12238</name>
</gene>
<dbReference type="AlphaFoldDB" id="A0A7R8YYQ6"/>
<dbReference type="GO" id="GO:0003723">
    <property type="term" value="F:RNA binding"/>
    <property type="evidence" value="ECO:0007669"/>
    <property type="project" value="UniProtKB-UniRule"/>
</dbReference>
<evidence type="ECO:0000313" key="5">
    <source>
        <dbReference type="EMBL" id="CAD7089705.1"/>
    </source>
</evidence>
<evidence type="ECO:0000256" key="3">
    <source>
        <dbReference type="SAM" id="MobiDB-lite"/>
    </source>
</evidence>
<dbReference type="OMA" id="AMEVLNH"/>
<reference evidence="5 6" key="1">
    <citation type="submission" date="2020-11" db="EMBL/GenBank/DDBJ databases">
        <authorList>
            <person name="Wallbank WR R."/>
            <person name="Pardo Diaz C."/>
            <person name="Kozak K."/>
            <person name="Martin S."/>
            <person name="Jiggins C."/>
            <person name="Moest M."/>
            <person name="Warren A I."/>
            <person name="Generalovic N T."/>
            <person name="Byers J.R.P. K."/>
            <person name="Montejo-Kovacevich G."/>
            <person name="Yen C E."/>
        </authorList>
    </citation>
    <scope>NUCLEOTIDE SEQUENCE [LARGE SCALE GENOMIC DNA]</scope>
</reference>
<feature type="compositionally biased region" description="Pro residues" evidence="3">
    <location>
        <begin position="14"/>
        <end position="23"/>
    </location>
</feature>
<dbReference type="InParanoid" id="A0A7R8YYQ6"/>
<proteinExistence type="predicted"/>
<dbReference type="CDD" id="cd00590">
    <property type="entry name" value="RRM_SF"/>
    <property type="match status" value="1"/>
</dbReference>
<dbReference type="Proteomes" id="UP000594454">
    <property type="component" value="Chromosome 5"/>
</dbReference>
<feature type="domain" description="RRM" evidence="4">
    <location>
        <begin position="53"/>
        <end position="131"/>
    </location>
</feature>
<dbReference type="InterPro" id="IPR012677">
    <property type="entry name" value="Nucleotide-bd_a/b_plait_sf"/>
</dbReference>
<dbReference type="Gene3D" id="3.30.70.330">
    <property type="match status" value="3"/>
</dbReference>
<dbReference type="InterPro" id="IPR000504">
    <property type="entry name" value="RRM_dom"/>
</dbReference>
<feature type="domain" description="RRM" evidence="4">
    <location>
        <begin position="133"/>
        <end position="215"/>
    </location>
</feature>
<sequence>MSSGGASGGSSPRPTIPSPRPPRVPAAEIIQINGRKVLGPPANWEGPPPSNLCELFVRKIPRYLTEDDILPHLLRFGEIYEFRLMMEFNYANRGYAFVRYAQEVDARRALEVLNHFYIVPGRTLEVQRSFDKCRLFIGNIPKRLSEEELEESFKAVFPSMCKLITLKRISDGENNRGFAFIDFRSHEDAVEVKKQVSPGTIKMWGQDLRVAWANPERPAEWEAVSKTKTLFVRNVGLDITPKMFYEILTPIVKRTDIMKVSRVREFAFIDFVTRTAAEHALERLQGTKMQGYTLHFEWAFPPSMSSENKLQSCDFDAVLRLKCIANYWEVPVIIFGRIFEVEQLQYAAIIVRTVSQVRAFFFEVHINPSTDIQSRMCEVAALLIDRFGGLPPYNFVIVIKDSKALIVGMFGDFANRTFIKAEPIERNMFVYCEELLDLCQAVFVLSLMTQEELYSSYQRALTTPHGVLASAPFFNGRMFACLNANYRHRPPLKYNIDNRQIILVLCSLYTGSNFVFPNIQPIVWNLKDSGNAKIGIANVPFSILNLVPNRYASVGERNCVSVVRHGKIYDWVICSAAAQKLEGPCIE</sequence>
<evidence type="ECO:0000256" key="2">
    <source>
        <dbReference type="PROSITE-ProRule" id="PRU00176"/>
    </source>
</evidence>
<dbReference type="SUPFAM" id="SSF54928">
    <property type="entry name" value="RNA-binding domain, RBD"/>
    <property type="match status" value="2"/>
</dbReference>
<organism evidence="5 6">
    <name type="scientific">Hermetia illucens</name>
    <name type="common">Black soldier fly</name>
    <dbReference type="NCBI Taxonomy" id="343691"/>
    <lineage>
        <taxon>Eukaryota</taxon>
        <taxon>Metazoa</taxon>
        <taxon>Ecdysozoa</taxon>
        <taxon>Arthropoda</taxon>
        <taxon>Hexapoda</taxon>
        <taxon>Insecta</taxon>
        <taxon>Pterygota</taxon>
        <taxon>Neoptera</taxon>
        <taxon>Endopterygota</taxon>
        <taxon>Diptera</taxon>
        <taxon>Brachycera</taxon>
        <taxon>Stratiomyomorpha</taxon>
        <taxon>Stratiomyidae</taxon>
        <taxon>Hermetiinae</taxon>
        <taxon>Hermetia</taxon>
    </lineage>
</organism>
<dbReference type="OrthoDB" id="3800936at2759"/>
<keyword evidence="1 2" id="KW-0694">RNA-binding</keyword>
<keyword evidence="6" id="KW-1185">Reference proteome</keyword>
<feature type="domain" description="RRM" evidence="4">
    <location>
        <begin position="228"/>
        <end position="301"/>
    </location>
</feature>
<dbReference type="Pfam" id="PF00076">
    <property type="entry name" value="RRM_1"/>
    <property type="match status" value="3"/>
</dbReference>
<protein>
    <recommendedName>
        <fullName evidence="4">RRM domain-containing protein</fullName>
    </recommendedName>
</protein>
<accession>A0A7R8YYQ6</accession>
<evidence type="ECO:0000256" key="1">
    <source>
        <dbReference type="ARBA" id="ARBA00022884"/>
    </source>
</evidence>
<name>A0A7R8YYQ6_HERIL</name>
<evidence type="ECO:0000313" key="6">
    <source>
        <dbReference type="Proteomes" id="UP000594454"/>
    </source>
</evidence>
<dbReference type="PANTHER" id="PTHR21245">
    <property type="entry name" value="HETEROGENEOUS NUCLEAR RIBONUCLEOPROTEIN"/>
    <property type="match status" value="1"/>
</dbReference>